<evidence type="ECO:0000313" key="2">
    <source>
        <dbReference type="EMBL" id="CAL4246671.1"/>
    </source>
</evidence>
<protein>
    <recommendedName>
        <fullName evidence="1">Reverse transcriptase domain-containing protein</fullName>
    </recommendedName>
</protein>
<dbReference type="InterPro" id="IPR043502">
    <property type="entry name" value="DNA/RNA_pol_sf"/>
</dbReference>
<dbReference type="PANTHER" id="PTHR33332">
    <property type="entry name" value="REVERSE TRANSCRIPTASE DOMAIN-CONTAINING PROTEIN"/>
    <property type="match status" value="1"/>
</dbReference>
<proteinExistence type="predicted"/>
<dbReference type="GO" id="GO:0071897">
    <property type="term" value="P:DNA biosynthetic process"/>
    <property type="evidence" value="ECO:0007669"/>
    <property type="project" value="UniProtKB-ARBA"/>
</dbReference>
<name>A0AAV2STA9_MEGNR</name>
<keyword evidence="3" id="KW-1185">Reference proteome</keyword>
<feature type="domain" description="Reverse transcriptase" evidence="1">
    <location>
        <begin position="45"/>
        <end position="316"/>
    </location>
</feature>
<dbReference type="EMBL" id="CAXKWB010146079">
    <property type="protein sequence ID" value="CAL4246671.1"/>
    <property type="molecule type" value="Genomic_DNA"/>
</dbReference>
<evidence type="ECO:0000259" key="1">
    <source>
        <dbReference type="PROSITE" id="PS50878"/>
    </source>
</evidence>
<accession>A0AAV2STA9</accession>
<gene>
    <name evidence="2" type="ORF">MNOR_LOCUS41256</name>
</gene>
<dbReference type="InterPro" id="IPR000477">
    <property type="entry name" value="RT_dom"/>
</dbReference>
<organism evidence="2 3">
    <name type="scientific">Meganyctiphanes norvegica</name>
    <name type="common">Northern krill</name>
    <name type="synonym">Thysanopoda norvegica</name>
    <dbReference type="NCBI Taxonomy" id="48144"/>
    <lineage>
        <taxon>Eukaryota</taxon>
        <taxon>Metazoa</taxon>
        <taxon>Ecdysozoa</taxon>
        <taxon>Arthropoda</taxon>
        <taxon>Crustacea</taxon>
        <taxon>Multicrustacea</taxon>
        <taxon>Malacostraca</taxon>
        <taxon>Eumalacostraca</taxon>
        <taxon>Eucarida</taxon>
        <taxon>Euphausiacea</taxon>
        <taxon>Euphausiidae</taxon>
        <taxon>Meganyctiphanes</taxon>
    </lineage>
</organism>
<dbReference type="PROSITE" id="PS50878">
    <property type="entry name" value="RT_POL"/>
    <property type="match status" value="1"/>
</dbReference>
<reference evidence="2 3" key="1">
    <citation type="submission" date="2024-05" db="EMBL/GenBank/DDBJ databases">
        <authorList>
            <person name="Wallberg A."/>
        </authorList>
    </citation>
    <scope>NUCLEOTIDE SEQUENCE [LARGE SCALE GENOMIC DNA]</scope>
</reference>
<dbReference type="Proteomes" id="UP001497623">
    <property type="component" value="Unassembled WGS sequence"/>
</dbReference>
<dbReference type="AlphaFoldDB" id="A0AAV2STA9"/>
<dbReference type="CDD" id="cd01650">
    <property type="entry name" value="RT_nLTR_like"/>
    <property type="match status" value="1"/>
</dbReference>
<comment type="caution">
    <text evidence="2">The sequence shown here is derived from an EMBL/GenBank/DDBJ whole genome shotgun (WGS) entry which is preliminary data.</text>
</comment>
<dbReference type="SUPFAM" id="SSF56672">
    <property type="entry name" value="DNA/RNA polymerases"/>
    <property type="match status" value="1"/>
</dbReference>
<evidence type="ECO:0000313" key="3">
    <source>
        <dbReference type="Proteomes" id="UP001497623"/>
    </source>
</evidence>
<dbReference type="Pfam" id="PF00078">
    <property type="entry name" value="RVT_1"/>
    <property type="match status" value="1"/>
</dbReference>
<sequence length="431" mass="49976">MNLKLLIQSKILKNSNSAGHDEFSSKFIKMSASILVPALEKIFNLALTTGVYPDNLKIAKVIPIYKKGSPTSVNNYRPISILSTINKIFEKILYARLINYIDKFQLIYKYQYGFRKKHSTEHALIELIDQIRFSMDNKQMTCGIFIDLSKAFDTVDHQILIGKLEHYGIRGTALELFKSYLSNRKQYVHINNCKSQTRSISCGVPQGSVLGPLLFLIFINDLPNCCPLGKFRIFADDTNVFFHCKNSDELILIGKTIMTELNSWFTANKMTLNTDKTSFTIFKTNRLIIPNLPDHIEFLNCKINRSTEIKFLGLTLDENLTWDQHITVISNKLKSLFHIFYNIRDFLSEQDIRTIYYSLIYSRIKYGINLYGQAAKTKIKQIQTLQNQLLKVLSSKNYRFSTNELHKEFNLLKVEDIAKQETLTFVHNFFF</sequence>